<feature type="compositionally biased region" description="Basic residues" evidence="1">
    <location>
        <begin position="58"/>
        <end position="73"/>
    </location>
</feature>
<protein>
    <submittedName>
        <fullName evidence="2">Phage virion morphogenesis protein</fullName>
    </submittedName>
</protein>
<keyword evidence="3" id="KW-1185">Reference proteome</keyword>
<organism evidence="2 3">
    <name type="scientific">Novosphingobium clariflavum</name>
    <dbReference type="NCBI Taxonomy" id="2029884"/>
    <lineage>
        <taxon>Bacteria</taxon>
        <taxon>Pseudomonadati</taxon>
        <taxon>Pseudomonadota</taxon>
        <taxon>Alphaproteobacteria</taxon>
        <taxon>Sphingomonadales</taxon>
        <taxon>Sphingomonadaceae</taxon>
        <taxon>Novosphingobium</taxon>
    </lineage>
</organism>
<evidence type="ECO:0000313" key="3">
    <source>
        <dbReference type="Proteomes" id="UP001589858"/>
    </source>
</evidence>
<evidence type="ECO:0000313" key="2">
    <source>
        <dbReference type="EMBL" id="MFC0685595.1"/>
    </source>
</evidence>
<comment type="caution">
    <text evidence="2">The sequence shown here is derived from an EMBL/GenBank/DDBJ whole genome shotgun (WGS) entry which is preliminary data.</text>
</comment>
<proteinExistence type="predicted"/>
<dbReference type="RefSeq" id="WP_267221649.1">
    <property type="nucleotide sequence ID" value="NZ_JAPCWC010000011.1"/>
</dbReference>
<gene>
    <name evidence="2" type="ORF">ACFFF8_13395</name>
</gene>
<feature type="compositionally biased region" description="Basic and acidic residues" evidence="1">
    <location>
        <begin position="44"/>
        <end position="57"/>
    </location>
</feature>
<accession>A0ABV6S8L4</accession>
<dbReference type="Pfam" id="PF05069">
    <property type="entry name" value="Phage_tail_S"/>
    <property type="match status" value="1"/>
</dbReference>
<name>A0ABV6S8L4_9SPHN</name>
<dbReference type="EMBL" id="JBHLTM010000053">
    <property type="protein sequence ID" value="MFC0685595.1"/>
    <property type="molecule type" value="Genomic_DNA"/>
</dbReference>
<dbReference type="Proteomes" id="UP001589858">
    <property type="component" value="Unassembled WGS sequence"/>
</dbReference>
<evidence type="ECO:0000256" key="1">
    <source>
        <dbReference type="SAM" id="MobiDB-lite"/>
    </source>
</evidence>
<reference evidence="2 3" key="1">
    <citation type="submission" date="2024-09" db="EMBL/GenBank/DDBJ databases">
        <authorList>
            <person name="Sun Q."/>
            <person name="Mori K."/>
        </authorList>
    </citation>
    <scope>NUCLEOTIDE SEQUENCE [LARGE SCALE GENOMIC DNA]</scope>
    <source>
        <strain evidence="2 3">CICC 11035S</strain>
    </source>
</reference>
<feature type="region of interest" description="Disordered" evidence="1">
    <location>
        <begin position="44"/>
        <end position="73"/>
    </location>
</feature>
<dbReference type="NCBIfam" id="TIGR01635">
    <property type="entry name" value="tail_comp_S"/>
    <property type="match status" value="1"/>
</dbReference>
<dbReference type="InterPro" id="IPR006522">
    <property type="entry name" value="Phage_virion_morphogenesis"/>
</dbReference>
<sequence length="159" mass="18171">MAEDLNQFNEWFGRILSGLEPAQMRRGSHKLGQALRRANMKRIAENVEPDGRPMEPRKPRKDKRGRLRRRQTGKMFKGLRRLRNWKIDADAEGVEIRPASGNVDRVASVSQFGETTTIGYRPNHSPIRARYPVRRLLGFGPDDERIALEVAASLIEPDA</sequence>